<keyword evidence="2" id="KW-0732">Signal</keyword>
<dbReference type="InterPro" id="IPR005297">
    <property type="entry name" value="Lipoprotein_repeat"/>
</dbReference>
<feature type="compositionally biased region" description="Polar residues" evidence="1">
    <location>
        <begin position="29"/>
        <end position="41"/>
    </location>
</feature>
<evidence type="ECO:0000256" key="1">
    <source>
        <dbReference type="SAM" id="MobiDB-lite"/>
    </source>
</evidence>
<dbReference type="EMBL" id="BAAAZR010000028">
    <property type="protein sequence ID" value="GAA3831285.1"/>
    <property type="molecule type" value="Genomic_DNA"/>
</dbReference>
<comment type="caution">
    <text evidence="3">The sequence shown here is derived from an EMBL/GenBank/DDBJ whole genome shotgun (WGS) entry which is preliminary data.</text>
</comment>
<feature type="chain" id="PRO_5046493453" description="Lipoprotein with Yx(FWY)xxD motif" evidence="2">
    <location>
        <begin position="21"/>
        <end position="224"/>
    </location>
</feature>
<evidence type="ECO:0008006" key="5">
    <source>
        <dbReference type="Google" id="ProtNLM"/>
    </source>
</evidence>
<dbReference type="RefSeq" id="WP_344947748.1">
    <property type="nucleotide sequence ID" value="NZ_BAAAZR010000028.1"/>
</dbReference>
<evidence type="ECO:0000313" key="4">
    <source>
        <dbReference type="Proteomes" id="UP001500888"/>
    </source>
</evidence>
<dbReference type="PROSITE" id="PS51257">
    <property type="entry name" value="PROKAR_LIPOPROTEIN"/>
    <property type="match status" value="1"/>
</dbReference>
<evidence type="ECO:0000256" key="2">
    <source>
        <dbReference type="SAM" id="SignalP"/>
    </source>
</evidence>
<dbReference type="Pfam" id="PF03640">
    <property type="entry name" value="Lipoprotein_15"/>
    <property type="match status" value="2"/>
</dbReference>
<protein>
    <recommendedName>
        <fullName evidence="5">Lipoprotein with Yx(FWY)xxD motif</fullName>
    </recommendedName>
</protein>
<name>A0ABP7IZX5_9ACTN</name>
<feature type="compositionally biased region" description="Low complexity" evidence="1">
    <location>
        <begin position="42"/>
        <end position="91"/>
    </location>
</feature>
<dbReference type="PANTHER" id="PTHR39335">
    <property type="entry name" value="BLL4220 PROTEIN"/>
    <property type="match status" value="1"/>
</dbReference>
<feature type="region of interest" description="Disordered" evidence="1">
    <location>
        <begin position="29"/>
        <end position="91"/>
    </location>
</feature>
<dbReference type="Proteomes" id="UP001500888">
    <property type="component" value="Unassembled WGS sequence"/>
</dbReference>
<keyword evidence="4" id="KW-1185">Reference proteome</keyword>
<evidence type="ECO:0000313" key="3">
    <source>
        <dbReference type="EMBL" id="GAA3831285.1"/>
    </source>
</evidence>
<gene>
    <name evidence="3" type="ORF">GCM10022226_60390</name>
</gene>
<dbReference type="PANTHER" id="PTHR39335:SF1">
    <property type="entry name" value="BLL4220 PROTEIN"/>
    <property type="match status" value="1"/>
</dbReference>
<accession>A0ABP7IZX5</accession>
<feature type="signal peptide" evidence="2">
    <location>
        <begin position="1"/>
        <end position="20"/>
    </location>
</feature>
<sequence length="224" mass="23082">MKRILASSLGLATTVLLVSACGGTGKPSANYSQAAANATESPTTTGTPTYPGTSPTATGTATGTATATGTPTGTATASPGASPTGTTTMMTPMPTPANAMIKVADSRFGKILVGENDRTLYIFEKDQENTSHCYDACAIAWPPVLTLDKPRAGTGVKANLLGTTTRKQGEKQVTYNKYPLYYYSGDTKPGDHNGQGKNEFGGKWYVVNPDGKKVDRGTGTPGSG</sequence>
<organism evidence="3 4">
    <name type="scientific">Sphaerisporangium flaviroseum</name>
    <dbReference type="NCBI Taxonomy" id="509199"/>
    <lineage>
        <taxon>Bacteria</taxon>
        <taxon>Bacillati</taxon>
        <taxon>Actinomycetota</taxon>
        <taxon>Actinomycetes</taxon>
        <taxon>Streptosporangiales</taxon>
        <taxon>Streptosporangiaceae</taxon>
        <taxon>Sphaerisporangium</taxon>
    </lineage>
</organism>
<proteinExistence type="predicted"/>
<reference evidence="4" key="1">
    <citation type="journal article" date="2019" name="Int. J. Syst. Evol. Microbiol.">
        <title>The Global Catalogue of Microorganisms (GCM) 10K type strain sequencing project: providing services to taxonomists for standard genome sequencing and annotation.</title>
        <authorList>
            <consortium name="The Broad Institute Genomics Platform"/>
            <consortium name="The Broad Institute Genome Sequencing Center for Infectious Disease"/>
            <person name="Wu L."/>
            <person name="Ma J."/>
        </authorList>
    </citation>
    <scope>NUCLEOTIDE SEQUENCE [LARGE SCALE GENOMIC DNA]</scope>
    <source>
        <strain evidence="4">JCM 16908</strain>
    </source>
</reference>